<name>A0A160TZ58_9ZZZZ</name>
<feature type="domain" description="Rhodanese" evidence="1">
    <location>
        <begin position="62"/>
        <end position="168"/>
    </location>
</feature>
<proteinExistence type="predicted"/>
<dbReference type="AlphaFoldDB" id="A0A160TZ58"/>
<evidence type="ECO:0000259" key="1">
    <source>
        <dbReference type="PROSITE" id="PS50206"/>
    </source>
</evidence>
<dbReference type="Pfam" id="PF00581">
    <property type="entry name" value="Rhodanese"/>
    <property type="match status" value="1"/>
</dbReference>
<dbReference type="EMBL" id="CZQD01000015">
    <property type="protein sequence ID" value="CUS55977.1"/>
    <property type="molecule type" value="Genomic_DNA"/>
</dbReference>
<organism evidence="2">
    <name type="scientific">hydrothermal vent metagenome</name>
    <dbReference type="NCBI Taxonomy" id="652676"/>
    <lineage>
        <taxon>unclassified sequences</taxon>
        <taxon>metagenomes</taxon>
        <taxon>ecological metagenomes</taxon>
    </lineage>
</organism>
<dbReference type="CDD" id="cd00158">
    <property type="entry name" value="RHOD"/>
    <property type="match status" value="1"/>
</dbReference>
<protein>
    <submittedName>
        <fullName evidence="2">Rhodanese-like domain protein</fullName>
    </submittedName>
</protein>
<dbReference type="Gene3D" id="3.40.250.10">
    <property type="entry name" value="Rhodanese-like domain"/>
    <property type="match status" value="1"/>
</dbReference>
<gene>
    <name evidence="2" type="ORF">MGWOODY_Hyp201</name>
</gene>
<dbReference type="PROSITE" id="PS50206">
    <property type="entry name" value="RHODANESE_3"/>
    <property type="match status" value="1"/>
</dbReference>
<accession>A0A160TZ58</accession>
<reference evidence="2" key="1">
    <citation type="submission" date="2015-10" db="EMBL/GenBank/DDBJ databases">
        <authorList>
            <person name="Gilbert D.G."/>
        </authorList>
    </citation>
    <scope>NUCLEOTIDE SEQUENCE</scope>
</reference>
<dbReference type="InterPro" id="IPR001763">
    <property type="entry name" value="Rhodanese-like_dom"/>
</dbReference>
<dbReference type="SUPFAM" id="SSF52821">
    <property type="entry name" value="Rhodanese/Cell cycle control phosphatase"/>
    <property type="match status" value="1"/>
</dbReference>
<sequence length="172" mass="18927">MGVKGNAILGLITLAAFIGCGLMAQAQESQVDYDGFVDLSAEISDYRSSRLVDLDTFNEMKADSDTIILDTRSAEAYRLGHIDGAAHLNFSDFTDDKLAQLIPSKDTRILIYCNNNFTDNVAPVPVKRIELALNVPTFINLYGYGYENIYELDGAYPLAEPAIHWVGEVSPL</sequence>
<dbReference type="InterPro" id="IPR036873">
    <property type="entry name" value="Rhodanese-like_dom_sf"/>
</dbReference>
<dbReference type="PROSITE" id="PS51257">
    <property type="entry name" value="PROKAR_LIPOPROTEIN"/>
    <property type="match status" value="1"/>
</dbReference>
<dbReference type="SMART" id="SM00450">
    <property type="entry name" value="RHOD"/>
    <property type="match status" value="1"/>
</dbReference>
<evidence type="ECO:0000313" key="2">
    <source>
        <dbReference type="EMBL" id="CUS55977.1"/>
    </source>
</evidence>